<dbReference type="AlphaFoldDB" id="A0A9C6XAS2"/>
<protein>
    <submittedName>
        <fullName evidence="3">Uncharacterized protein LOC127751923</fullName>
    </submittedName>
</protein>
<dbReference type="Gene3D" id="1.20.1280.50">
    <property type="match status" value="1"/>
</dbReference>
<dbReference type="Pfam" id="PF12937">
    <property type="entry name" value="F-box-like"/>
    <property type="match status" value="1"/>
</dbReference>
<dbReference type="InterPro" id="IPR036047">
    <property type="entry name" value="F-box-like_dom_sf"/>
</dbReference>
<name>A0A9C6XAS2_FRAOC</name>
<organism evidence="2 3">
    <name type="scientific">Frankliniella occidentalis</name>
    <name type="common">Western flower thrips</name>
    <name type="synonym">Euthrips occidentalis</name>
    <dbReference type="NCBI Taxonomy" id="133901"/>
    <lineage>
        <taxon>Eukaryota</taxon>
        <taxon>Metazoa</taxon>
        <taxon>Ecdysozoa</taxon>
        <taxon>Arthropoda</taxon>
        <taxon>Hexapoda</taxon>
        <taxon>Insecta</taxon>
        <taxon>Pterygota</taxon>
        <taxon>Neoptera</taxon>
        <taxon>Paraneoptera</taxon>
        <taxon>Thysanoptera</taxon>
        <taxon>Terebrantia</taxon>
        <taxon>Thripoidea</taxon>
        <taxon>Thripidae</taxon>
        <taxon>Frankliniella</taxon>
    </lineage>
</organism>
<evidence type="ECO:0000259" key="1">
    <source>
        <dbReference type="PROSITE" id="PS50181"/>
    </source>
</evidence>
<dbReference type="InterPro" id="IPR001810">
    <property type="entry name" value="F-box_dom"/>
</dbReference>
<dbReference type="GeneID" id="127751923"/>
<accession>A0A9C6XAS2</accession>
<sequence>MDHLPDDALVEVMQYLDVPDLLSCRLVCKRLAALALHRDAWRHRQLACSDRWMCVALRLAPCLDKAELQLPLSGRLMIATTTTCAVAELKLTMDCAVFGAMQAAVLTRHQASLGRLKRLSLVFSEEDTSLCPTLLFWMVASTSGLESLEIPVFPFYFDLSTESRYLPDRPVSSPSLEIFRCGFHRKSASFVHFILAEHADTLKDVSIPTLTSPSDPLTASLLANIPNLSRLMCPLIPGLDALAERVKQSLCWVHLCVSSLMRPFVPAAADFLRRAEDLWAVTLTIDEAGDVALQLVEAMVSSGESEVRVLSLRGSHCRSLAALQQIVDKLTSMPYLRVLKLQGPRGPDSPRCVHALLHWVSLQKLMNENHRMRLFARDDLPRYCQGAPCDSCKKTCCTATWLTECAVFMTRLIDDEDDCCN</sequence>
<dbReference type="SMART" id="SM00256">
    <property type="entry name" value="FBOX"/>
    <property type="match status" value="1"/>
</dbReference>
<dbReference type="PROSITE" id="PS50181">
    <property type="entry name" value="FBOX"/>
    <property type="match status" value="1"/>
</dbReference>
<feature type="non-terminal residue" evidence="3">
    <location>
        <position position="421"/>
    </location>
</feature>
<dbReference type="OrthoDB" id="9856535at2759"/>
<reference evidence="3" key="1">
    <citation type="submission" date="2025-08" db="UniProtKB">
        <authorList>
            <consortium name="RefSeq"/>
        </authorList>
    </citation>
    <scope>IDENTIFICATION</scope>
    <source>
        <tissue evidence="3">Whole organism</tissue>
    </source>
</reference>
<proteinExistence type="predicted"/>
<feature type="domain" description="F-box" evidence="1">
    <location>
        <begin position="1"/>
        <end position="44"/>
    </location>
</feature>
<evidence type="ECO:0000313" key="3">
    <source>
        <dbReference type="RefSeq" id="XP_052132187.1"/>
    </source>
</evidence>
<dbReference type="RefSeq" id="XP_052132187.1">
    <property type="nucleotide sequence ID" value="XM_052276227.1"/>
</dbReference>
<dbReference type="KEGG" id="foc:127751923"/>
<dbReference type="SUPFAM" id="SSF81383">
    <property type="entry name" value="F-box domain"/>
    <property type="match status" value="1"/>
</dbReference>
<keyword evidence="2" id="KW-1185">Reference proteome</keyword>
<evidence type="ECO:0000313" key="2">
    <source>
        <dbReference type="Proteomes" id="UP000504606"/>
    </source>
</evidence>
<gene>
    <name evidence="3" type="primary">LOC127751923</name>
</gene>
<dbReference type="Proteomes" id="UP000504606">
    <property type="component" value="Unplaced"/>
</dbReference>